<keyword evidence="6" id="KW-1185">Reference proteome</keyword>
<dbReference type="PRINTS" id="PR00411">
    <property type="entry name" value="PNDRDTASEI"/>
</dbReference>
<dbReference type="SUPFAM" id="SSF52283">
    <property type="entry name" value="Formate/glycerate dehydrogenase catalytic domain-like"/>
    <property type="match status" value="1"/>
</dbReference>
<dbReference type="Pfam" id="PF02826">
    <property type="entry name" value="2-Hacid_dh_C"/>
    <property type="match status" value="1"/>
</dbReference>
<feature type="domain" description="D-isomer specific 2-hydroxyacid dehydrogenase NAD-binding" evidence="4">
    <location>
        <begin position="142"/>
        <end position="320"/>
    </location>
</feature>
<evidence type="ECO:0000259" key="4">
    <source>
        <dbReference type="Pfam" id="PF02826"/>
    </source>
</evidence>
<comment type="caution">
    <text evidence="5">The sequence shown here is derived from an EMBL/GenBank/DDBJ whole genome shotgun (WGS) entry which is preliminary data.</text>
</comment>
<organism evidence="5 6">
    <name type="scientific">Kribbella yunnanensis</name>
    <dbReference type="NCBI Taxonomy" id="190194"/>
    <lineage>
        <taxon>Bacteria</taxon>
        <taxon>Bacillati</taxon>
        <taxon>Actinomycetota</taxon>
        <taxon>Actinomycetes</taxon>
        <taxon>Propionibacteriales</taxon>
        <taxon>Kribbellaceae</taxon>
        <taxon>Kribbella</taxon>
    </lineage>
</organism>
<dbReference type="EMBL" id="BAAANF010000013">
    <property type="protein sequence ID" value="GAA1689336.1"/>
    <property type="molecule type" value="Genomic_DNA"/>
</dbReference>
<keyword evidence="1" id="KW-0560">Oxidoreductase</keyword>
<dbReference type="Proteomes" id="UP001500280">
    <property type="component" value="Unassembled WGS sequence"/>
</dbReference>
<evidence type="ECO:0000313" key="5">
    <source>
        <dbReference type="EMBL" id="GAA1689336.1"/>
    </source>
</evidence>
<reference evidence="6" key="1">
    <citation type="journal article" date="2019" name="Int. J. Syst. Evol. Microbiol.">
        <title>The Global Catalogue of Microorganisms (GCM) 10K type strain sequencing project: providing services to taxonomists for standard genome sequencing and annotation.</title>
        <authorList>
            <consortium name="The Broad Institute Genomics Platform"/>
            <consortium name="The Broad Institute Genome Sequencing Center for Infectious Disease"/>
            <person name="Wu L."/>
            <person name="Ma J."/>
        </authorList>
    </citation>
    <scope>NUCLEOTIDE SEQUENCE [LARGE SCALE GENOMIC DNA]</scope>
    <source>
        <strain evidence="6">JCM 14307</strain>
    </source>
</reference>
<dbReference type="InterPro" id="IPR036291">
    <property type="entry name" value="NAD(P)-bd_dom_sf"/>
</dbReference>
<evidence type="ECO:0000256" key="2">
    <source>
        <dbReference type="ARBA" id="ARBA00023027"/>
    </source>
</evidence>
<dbReference type="SUPFAM" id="SSF51735">
    <property type="entry name" value="NAD(P)-binding Rossmann-fold domains"/>
    <property type="match status" value="1"/>
</dbReference>
<feature type="region of interest" description="Disordered" evidence="3">
    <location>
        <begin position="1"/>
        <end position="40"/>
    </location>
</feature>
<evidence type="ECO:0000256" key="3">
    <source>
        <dbReference type="SAM" id="MobiDB-lite"/>
    </source>
</evidence>
<dbReference type="CDD" id="cd05300">
    <property type="entry name" value="2-Hacid_dh_1"/>
    <property type="match status" value="1"/>
</dbReference>
<dbReference type="PANTHER" id="PTHR43333">
    <property type="entry name" value="2-HACID_DH_C DOMAIN-CONTAINING PROTEIN"/>
    <property type="match status" value="1"/>
</dbReference>
<name>A0ABP4TLK8_9ACTN</name>
<dbReference type="InterPro" id="IPR006140">
    <property type="entry name" value="D-isomer_DH_NAD-bd"/>
</dbReference>
<feature type="compositionally biased region" description="Low complexity" evidence="3">
    <location>
        <begin position="13"/>
        <end position="34"/>
    </location>
</feature>
<dbReference type="RefSeq" id="WP_344153288.1">
    <property type="nucleotide sequence ID" value="NZ_BAAANF010000013.1"/>
</dbReference>
<evidence type="ECO:0000313" key="6">
    <source>
        <dbReference type="Proteomes" id="UP001500280"/>
    </source>
</evidence>
<keyword evidence="2" id="KW-0520">NAD</keyword>
<dbReference type="PANTHER" id="PTHR43333:SF1">
    <property type="entry name" value="D-ISOMER SPECIFIC 2-HYDROXYACID DEHYDROGENASE NAD-BINDING DOMAIN-CONTAINING PROTEIN"/>
    <property type="match status" value="1"/>
</dbReference>
<dbReference type="Gene3D" id="3.40.50.720">
    <property type="entry name" value="NAD(P)-binding Rossmann-like Domain"/>
    <property type="match status" value="2"/>
</dbReference>
<accession>A0ABP4TLK8</accession>
<sequence>MTRGKDPSPDVIAPADPGSGSSAGRPSGGELVETGGAGGGGGSRGVLVMLPGLTEESADWAGRLEGAVPGLRVCGVEAIDEADAAYGVLPRELLGRAGRLRWLQAPQAGPAPEFYYPELVAHPVVVTNMRDTYTDHVAAHTLALVLAMARGLPRYVRAQQAAAWAPDWDPGSVVALGEASALVVGAGAVGAEVGRLLSEFGVAVAGVDVRITEAPKGFVGVRPLDELDELLPSADIVVLTVPHTPKTEGMIDAARLKRFKRSALFVNVGRGPTVRLDDLTEALERGWLKGAALDVFEVEPLPPAHPLWSRPDVLITPHVAGAGPHAAERRFAVLLENARRFLAGDPLINQVDKAQRF</sequence>
<gene>
    <name evidence="5" type="ORF">GCM10009745_38030</name>
</gene>
<evidence type="ECO:0000256" key="1">
    <source>
        <dbReference type="ARBA" id="ARBA00023002"/>
    </source>
</evidence>
<protein>
    <submittedName>
        <fullName evidence="5">D-2-hydroxyacid dehydrogenase</fullName>
    </submittedName>
</protein>
<proteinExistence type="predicted"/>